<proteinExistence type="predicted"/>
<comment type="caution">
    <text evidence="1">The sequence shown here is derived from an EMBL/GenBank/DDBJ whole genome shotgun (WGS) entry which is preliminary data.</text>
</comment>
<dbReference type="EMBL" id="JBIAHM010000035">
    <property type="protein sequence ID" value="MFE9606775.1"/>
    <property type="molecule type" value="Genomic_DNA"/>
</dbReference>
<name>A0ABW6MKX1_9ACTN</name>
<keyword evidence="2" id="KW-1185">Reference proteome</keyword>
<dbReference type="Proteomes" id="UP001601303">
    <property type="component" value="Unassembled WGS sequence"/>
</dbReference>
<sequence length="114" mass="12654">MTLTAGPFGWWLAGRALRLAGRSWSSRRSLSEGLVDVREDLLTTNREVEQLINALLLPTRSDRGPDANESVDLAEVARLVAVELSPRVPCRPIESFDNEPSRFGFFDSEPSRVG</sequence>
<gene>
    <name evidence="1" type="ORF">ACFYNQ_50580</name>
</gene>
<organism evidence="1 2">
    <name type="scientific">Streptomyces hokutonensis</name>
    <dbReference type="NCBI Taxonomy" id="1306990"/>
    <lineage>
        <taxon>Bacteria</taxon>
        <taxon>Bacillati</taxon>
        <taxon>Actinomycetota</taxon>
        <taxon>Actinomycetes</taxon>
        <taxon>Kitasatosporales</taxon>
        <taxon>Streptomycetaceae</taxon>
        <taxon>Streptomyces</taxon>
    </lineage>
</organism>
<evidence type="ECO:0000313" key="1">
    <source>
        <dbReference type="EMBL" id="MFE9606775.1"/>
    </source>
</evidence>
<accession>A0ABW6MKX1</accession>
<protein>
    <submittedName>
        <fullName evidence="1">Uncharacterized protein</fullName>
    </submittedName>
</protein>
<dbReference type="RefSeq" id="WP_388115526.1">
    <property type="nucleotide sequence ID" value="NZ_JBIAHM010000035.1"/>
</dbReference>
<reference evidence="1 2" key="1">
    <citation type="submission" date="2024-10" db="EMBL/GenBank/DDBJ databases">
        <title>The Natural Products Discovery Center: Release of the First 8490 Sequenced Strains for Exploring Actinobacteria Biosynthetic Diversity.</title>
        <authorList>
            <person name="Kalkreuter E."/>
            <person name="Kautsar S.A."/>
            <person name="Yang D."/>
            <person name="Bader C.D."/>
            <person name="Teijaro C.N."/>
            <person name="Fluegel L."/>
            <person name="Davis C.M."/>
            <person name="Simpson J.R."/>
            <person name="Lauterbach L."/>
            <person name="Steele A.D."/>
            <person name="Gui C."/>
            <person name="Meng S."/>
            <person name="Li G."/>
            <person name="Viehrig K."/>
            <person name="Ye F."/>
            <person name="Su P."/>
            <person name="Kiefer A.F."/>
            <person name="Nichols A."/>
            <person name="Cepeda A.J."/>
            <person name="Yan W."/>
            <person name="Fan B."/>
            <person name="Jiang Y."/>
            <person name="Adhikari A."/>
            <person name="Zheng C.-J."/>
            <person name="Schuster L."/>
            <person name="Cowan T.M."/>
            <person name="Smanski M.J."/>
            <person name="Chevrette M.G."/>
            <person name="De Carvalho L.P.S."/>
            <person name="Shen B."/>
        </authorList>
    </citation>
    <scope>NUCLEOTIDE SEQUENCE [LARGE SCALE GENOMIC DNA]</scope>
    <source>
        <strain evidence="1 2">NPDC006488</strain>
    </source>
</reference>
<evidence type="ECO:0000313" key="2">
    <source>
        <dbReference type="Proteomes" id="UP001601303"/>
    </source>
</evidence>